<evidence type="ECO:0000313" key="1">
    <source>
        <dbReference type="EMBL" id="PIO13954.1"/>
    </source>
</evidence>
<keyword evidence="2" id="KW-1185">Reference proteome</keyword>
<dbReference type="Proteomes" id="UP000228934">
    <property type="component" value="Unassembled WGS sequence"/>
</dbReference>
<sequence length="90" mass="10179">MRSSLQRGRTTSRPWGYPFPAGATIYRDVSPCVRLQLQLRPLHRPDGITCCSPLSSLGTIILKPLFSFIWTFDATVFGEVPGYDRMLFTI</sequence>
<gene>
    <name evidence="1" type="ORF">AB205_0143290</name>
</gene>
<dbReference type="EMBL" id="KZ005461">
    <property type="protein sequence ID" value="PIO13954.1"/>
    <property type="molecule type" value="Genomic_DNA"/>
</dbReference>
<evidence type="ECO:0000313" key="2">
    <source>
        <dbReference type="Proteomes" id="UP000228934"/>
    </source>
</evidence>
<organism evidence="1 2">
    <name type="scientific">Aquarana catesbeiana</name>
    <name type="common">American bullfrog</name>
    <name type="synonym">Rana catesbeiana</name>
    <dbReference type="NCBI Taxonomy" id="8400"/>
    <lineage>
        <taxon>Eukaryota</taxon>
        <taxon>Metazoa</taxon>
        <taxon>Chordata</taxon>
        <taxon>Craniata</taxon>
        <taxon>Vertebrata</taxon>
        <taxon>Euteleostomi</taxon>
        <taxon>Amphibia</taxon>
        <taxon>Batrachia</taxon>
        <taxon>Anura</taxon>
        <taxon>Neobatrachia</taxon>
        <taxon>Ranoidea</taxon>
        <taxon>Ranidae</taxon>
        <taxon>Aquarana</taxon>
    </lineage>
</organism>
<dbReference type="AlphaFoldDB" id="A0A2G9QEB8"/>
<proteinExistence type="predicted"/>
<protein>
    <submittedName>
        <fullName evidence="1">Uncharacterized protein</fullName>
    </submittedName>
</protein>
<reference evidence="2" key="1">
    <citation type="journal article" date="2017" name="Nat. Commun.">
        <title>The North American bullfrog draft genome provides insight into hormonal regulation of long noncoding RNA.</title>
        <authorList>
            <person name="Hammond S.A."/>
            <person name="Warren R.L."/>
            <person name="Vandervalk B.P."/>
            <person name="Kucuk E."/>
            <person name="Khan H."/>
            <person name="Gibb E.A."/>
            <person name="Pandoh P."/>
            <person name="Kirk H."/>
            <person name="Zhao Y."/>
            <person name="Jones M."/>
            <person name="Mungall A.J."/>
            <person name="Coope R."/>
            <person name="Pleasance S."/>
            <person name="Moore R.A."/>
            <person name="Holt R.A."/>
            <person name="Round J.M."/>
            <person name="Ohora S."/>
            <person name="Walle B.V."/>
            <person name="Veldhoen N."/>
            <person name="Helbing C.C."/>
            <person name="Birol I."/>
        </authorList>
    </citation>
    <scope>NUCLEOTIDE SEQUENCE [LARGE SCALE GENOMIC DNA]</scope>
</reference>
<accession>A0A2G9QEB8</accession>
<name>A0A2G9QEB8_AQUCT</name>